<dbReference type="Gene3D" id="2.40.128.630">
    <property type="match status" value="1"/>
</dbReference>
<dbReference type="Proteomes" id="UP000318538">
    <property type="component" value="Chromosome"/>
</dbReference>
<proteinExistence type="predicted"/>
<evidence type="ECO:0000313" key="3">
    <source>
        <dbReference type="Proteomes" id="UP000318538"/>
    </source>
</evidence>
<dbReference type="InterPro" id="IPR011047">
    <property type="entry name" value="Quinoprotein_ADH-like_sf"/>
</dbReference>
<reference evidence="2 3" key="1">
    <citation type="submission" date="2019-02" db="EMBL/GenBank/DDBJ databases">
        <title>Deep-cultivation of Planctomycetes and their phenomic and genomic characterization uncovers novel biology.</title>
        <authorList>
            <person name="Wiegand S."/>
            <person name="Jogler M."/>
            <person name="Boedeker C."/>
            <person name="Pinto D."/>
            <person name="Vollmers J."/>
            <person name="Rivas-Marin E."/>
            <person name="Kohn T."/>
            <person name="Peeters S.H."/>
            <person name="Heuer A."/>
            <person name="Rast P."/>
            <person name="Oberbeckmann S."/>
            <person name="Bunk B."/>
            <person name="Jeske O."/>
            <person name="Meyerdierks A."/>
            <person name="Storesund J.E."/>
            <person name="Kallscheuer N."/>
            <person name="Luecker S."/>
            <person name="Lage O.M."/>
            <person name="Pohl T."/>
            <person name="Merkel B.J."/>
            <person name="Hornburger P."/>
            <person name="Mueller R.-W."/>
            <person name="Bruemmer F."/>
            <person name="Labrenz M."/>
            <person name="Spormann A.M."/>
            <person name="Op den Camp H."/>
            <person name="Overmann J."/>
            <person name="Amann R."/>
            <person name="Jetten M.S.M."/>
            <person name="Mascher T."/>
            <person name="Medema M.H."/>
            <person name="Devos D.P."/>
            <person name="Kaster A.-K."/>
            <person name="Ovreas L."/>
            <person name="Rohde M."/>
            <person name="Galperin M.Y."/>
            <person name="Jogler C."/>
        </authorList>
    </citation>
    <scope>NUCLEOTIDE SEQUENCE [LARGE SCALE GENOMIC DNA]</scope>
    <source>
        <strain evidence="2 3">K22_7</strain>
    </source>
</reference>
<dbReference type="Gene3D" id="2.130.10.10">
    <property type="entry name" value="YVTN repeat-like/Quinoprotein amine dehydrogenase"/>
    <property type="match status" value="1"/>
</dbReference>
<accession>A0A517NBH6</accession>
<dbReference type="PANTHER" id="PTHR34512">
    <property type="entry name" value="CELL SURFACE PROTEIN"/>
    <property type="match status" value="1"/>
</dbReference>
<sequence>MTFGEDSHVTWKTPVPGRAWSSPVIADGVIWCTTAIERAATDEEKVAMMRESGIEDRKMKELAIAKAIELKLVSIDLASGKILGTIELTSIEKPDAIHSLNSYASPTPVINGDHLYCHFGTYGTFCVNRHTSDIVWQRRLPLEHGVGPGSSPIVMDDVLVLIQDGMDRQYVTGLNTQTGETIWETDRPEFTGASPESSKSYCTPIAITDPLGREQLVCMGAQWMVAYQAKTGKEIWRLRHGRGFSVVPRPVYHDGVVFFSTGFGKPELWAVRVDGSGDVTDTHVQWTMKSGIPARPSPLLHDGLIYVISDNGVASCFDVESGDPIWKKRIGGDYSASPTLIGKHLYFGSHDGKVTVMTPGPDAEVVAESELDGKIMASPAVVDGALILRTDQAVYRIEN</sequence>
<dbReference type="InterPro" id="IPR002372">
    <property type="entry name" value="PQQ_rpt_dom"/>
</dbReference>
<dbReference type="AlphaFoldDB" id="A0A517NBH6"/>
<dbReference type="Gene3D" id="2.40.10.480">
    <property type="match status" value="1"/>
</dbReference>
<gene>
    <name evidence="2" type="ORF">K227x_28830</name>
</gene>
<dbReference type="KEGG" id="rlc:K227x_28830"/>
<evidence type="ECO:0000313" key="2">
    <source>
        <dbReference type="EMBL" id="QDT04491.1"/>
    </source>
</evidence>
<dbReference type="PANTHER" id="PTHR34512:SF30">
    <property type="entry name" value="OUTER MEMBRANE PROTEIN ASSEMBLY FACTOR BAMB"/>
    <property type="match status" value="1"/>
</dbReference>
<dbReference type="Pfam" id="PF13360">
    <property type="entry name" value="PQQ_2"/>
    <property type="match status" value="2"/>
</dbReference>
<dbReference type="SUPFAM" id="SSF50998">
    <property type="entry name" value="Quinoprotein alcohol dehydrogenase-like"/>
    <property type="match status" value="1"/>
</dbReference>
<name>A0A517NBH6_9BACT</name>
<keyword evidence="3" id="KW-1185">Reference proteome</keyword>
<dbReference type="InterPro" id="IPR015943">
    <property type="entry name" value="WD40/YVTN_repeat-like_dom_sf"/>
</dbReference>
<dbReference type="EMBL" id="CP036525">
    <property type="protein sequence ID" value="QDT04491.1"/>
    <property type="molecule type" value="Genomic_DNA"/>
</dbReference>
<organism evidence="2 3">
    <name type="scientific">Rubripirellula lacrimiformis</name>
    <dbReference type="NCBI Taxonomy" id="1930273"/>
    <lineage>
        <taxon>Bacteria</taxon>
        <taxon>Pseudomonadati</taxon>
        <taxon>Planctomycetota</taxon>
        <taxon>Planctomycetia</taxon>
        <taxon>Pirellulales</taxon>
        <taxon>Pirellulaceae</taxon>
        <taxon>Rubripirellula</taxon>
    </lineage>
</organism>
<evidence type="ECO:0000259" key="1">
    <source>
        <dbReference type="Pfam" id="PF13360"/>
    </source>
</evidence>
<protein>
    <submittedName>
        <fullName evidence="2">Outer membrane biogenesis protein BamB</fullName>
    </submittedName>
</protein>
<feature type="domain" description="Pyrrolo-quinoline quinone repeat" evidence="1">
    <location>
        <begin position="9"/>
        <end position="184"/>
    </location>
</feature>
<feature type="domain" description="Pyrrolo-quinoline quinone repeat" evidence="1">
    <location>
        <begin position="283"/>
        <end position="357"/>
    </location>
</feature>